<dbReference type="GO" id="GO:0008477">
    <property type="term" value="F:purine nucleosidase activity"/>
    <property type="evidence" value="ECO:0007669"/>
    <property type="project" value="TreeGrafter"/>
</dbReference>
<dbReference type="PANTHER" id="PTHR12304">
    <property type="entry name" value="INOSINE-URIDINE PREFERRING NUCLEOSIDE HYDROLASE"/>
    <property type="match status" value="1"/>
</dbReference>
<sequence>MSSSTIPLWLDCDPGHDDVFAILLAAHHPSLNLLGITTVHGNSSLANTTANAGSVLEAIGRPDIPVFPGSKKPFSRAAVHAPDIHGHSGLDGTDLLPKASRPPVLDANPILAMRNALLAQPPNTAWLVATGTLTNIGLLFATFPEVAEHIKGLSIMGGAVGEGFTDVPMSRLPGEESRVGNTTPWAEFNIYCDPEASRSILSNPILSPKTTLIALDLTHQVLATVPIQERVLKTSTSQASSASELRRMLYELLVFFANTYHVTFGMEGPPLHDPLAVAVILSNLNPDYEQAHPKEVLKFDDKNGERFVVHVVTDGEHGSTPEVTGQLGRTIAKPTEGQGETPGVPSAALANRYFTNELQMLSDPVPSLAATLTNLPTEAEDANHENVNFLRTRPHSPSDSSSRARRRRLALLPEVDLESMDIDEQRRFLPSSAEATPRLPTSRRSHEVYNTNLSSEGRISGRRSLYGWAPGSEGEPGNDYLGYQHTSQNEAPDSIWTVGRGLDREANRNTSLSRMARRDATGIALPSYTVDPAEATDPSSRHWSDHNSDTFTEALLQSVRRGARYASRARTLQNYILDRERLARQEANETEREGDRERERERERERRNATSSSSSRALRMSLRNISGDLRDRLNSHRHLLSENPPSAKLRETIKYLERVRTSGSLSESIETALKGGVVQYDHLKGPYNDSDFILDTSFIKPPASSSWLRPGTVFSGSQKAVNSIAGHNFDMLSHRVSQPTEPSADDSTNRISVSTSSGRRYWANSLSHFPSDHHHSPNSKHELWPVKVTIHSVDYATMTLTGTMEAYNIPDKTSPTRDAHIVTFLEGEIIDLNAHSLETTSFQADADIDCTYWRELRPFRGLNEDQMTKNLLSKKWVIDELNKNWILMRWKERCFITPTDARQGLTISGFYYISLHRATGEIEGLYYDPGSSPYQQLSLKPERPTMSFPSVEFR</sequence>
<accession>A0A364KLB8</accession>
<dbReference type="RefSeq" id="XP_040728863.1">
    <property type="nucleotide sequence ID" value="XM_040875851.1"/>
</dbReference>
<reference evidence="6 7" key="1">
    <citation type="journal article" date="2017" name="Biotechnol. Biofuels">
        <title>Differential beta-glucosidase expression as a function of carbon source availability in Talaromyces amestolkiae: a genomic and proteomic approach.</title>
        <authorList>
            <person name="de Eugenio L.I."/>
            <person name="Mendez-Liter J.A."/>
            <person name="Nieto-Dominguez M."/>
            <person name="Alonso L."/>
            <person name="Gil-Munoz J."/>
            <person name="Barriuso J."/>
            <person name="Prieto A."/>
            <person name="Martinez M.J."/>
        </authorList>
    </citation>
    <scope>NUCLEOTIDE SEQUENCE [LARGE SCALE GENOMIC DNA]</scope>
    <source>
        <strain evidence="6 7">CIB</strain>
    </source>
</reference>
<comment type="caution">
    <text evidence="6">The sequence shown here is derived from an EMBL/GenBank/DDBJ whole genome shotgun (WGS) entry which is preliminary data.</text>
</comment>
<dbReference type="GO" id="GO:0005829">
    <property type="term" value="C:cytosol"/>
    <property type="evidence" value="ECO:0007669"/>
    <property type="project" value="TreeGrafter"/>
</dbReference>
<feature type="compositionally biased region" description="Basic and acidic residues" evidence="4">
    <location>
        <begin position="586"/>
        <end position="608"/>
    </location>
</feature>
<protein>
    <recommendedName>
        <fullName evidence="5">Inosine/uridine-preferring nucleoside hydrolase domain-containing protein</fullName>
    </recommendedName>
</protein>
<dbReference type="CDD" id="cd02651">
    <property type="entry name" value="nuc_hydro_IU_UC_XIUA"/>
    <property type="match status" value="1"/>
</dbReference>
<dbReference type="InterPro" id="IPR036452">
    <property type="entry name" value="Ribo_hydro-like"/>
</dbReference>
<dbReference type="Pfam" id="PF09783">
    <property type="entry name" value="Vac_ImportDeg"/>
    <property type="match status" value="1"/>
</dbReference>
<dbReference type="AlphaFoldDB" id="A0A364KLB8"/>
<dbReference type="SUPFAM" id="SSF53590">
    <property type="entry name" value="Nucleoside hydrolase"/>
    <property type="match status" value="1"/>
</dbReference>
<evidence type="ECO:0000256" key="3">
    <source>
        <dbReference type="ARBA" id="ARBA00023295"/>
    </source>
</evidence>
<evidence type="ECO:0000259" key="5">
    <source>
        <dbReference type="Pfam" id="PF01156"/>
    </source>
</evidence>
<evidence type="ECO:0000313" key="7">
    <source>
        <dbReference type="Proteomes" id="UP000249363"/>
    </source>
</evidence>
<dbReference type="STRING" id="1196081.A0A364KLB8"/>
<dbReference type="PANTHER" id="PTHR12304:SF4">
    <property type="entry name" value="URIDINE NUCLEOSIDASE"/>
    <property type="match status" value="1"/>
</dbReference>
<keyword evidence="2" id="KW-0378">Hydrolase</keyword>
<dbReference type="InterPro" id="IPR023186">
    <property type="entry name" value="IUNH"/>
</dbReference>
<keyword evidence="7" id="KW-1185">Reference proteome</keyword>
<dbReference type="InterPro" id="IPR018618">
    <property type="entry name" value="GID4/10-like"/>
</dbReference>
<dbReference type="Pfam" id="PF01156">
    <property type="entry name" value="IU_nuc_hydro"/>
    <property type="match status" value="1"/>
</dbReference>
<dbReference type="Gene3D" id="3.90.245.10">
    <property type="entry name" value="Ribonucleoside hydrolase-like"/>
    <property type="match status" value="1"/>
</dbReference>
<comment type="similarity">
    <text evidence="1">Belongs to the IUNH family.</text>
</comment>
<name>A0A364KLB8_TALAM</name>
<feature type="region of interest" description="Disordered" evidence="4">
    <location>
        <begin position="586"/>
        <end position="618"/>
    </location>
</feature>
<evidence type="ECO:0000256" key="4">
    <source>
        <dbReference type="SAM" id="MobiDB-lite"/>
    </source>
</evidence>
<dbReference type="GeneID" id="63789575"/>
<dbReference type="Proteomes" id="UP000249363">
    <property type="component" value="Unassembled WGS sequence"/>
</dbReference>
<dbReference type="OrthoDB" id="432381at2759"/>
<feature type="domain" description="Inosine/uridine-preferring nucleoside hydrolase" evidence="5">
    <location>
        <begin position="8"/>
        <end position="341"/>
    </location>
</feature>
<proteinExistence type="inferred from homology"/>
<gene>
    <name evidence="6" type="ORF">BHQ10_000358</name>
</gene>
<dbReference type="InterPro" id="IPR001910">
    <property type="entry name" value="Inosine/uridine_hydrolase_dom"/>
</dbReference>
<evidence type="ECO:0000313" key="6">
    <source>
        <dbReference type="EMBL" id="RAO64346.1"/>
    </source>
</evidence>
<keyword evidence="3" id="KW-0326">Glycosidase</keyword>
<feature type="compositionally biased region" description="Low complexity" evidence="4">
    <location>
        <begin position="609"/>
        <end position="618"/>
    </location>
</feature>
<organism evidence="6 7">
    <name type="scientific">Talaromyces amestolkiae</name>
    <dbReference type="NCBI Taxonomy" id="1196081"/>
    <lineage>
        <taxon>Eukaryota</taxon>
        <taxon>Fungi</taxon>
        <taxon>Dikarya</taxon>
        <taxon>Ascomycota</taxon>
        <taxon>Pezizomycotina</taxon>
        <taxon>Eurotiomycetes</taxon>
        <taxon>Eurotiomycetidae</taxon>
        <taxon>Eurotiales</taxon>
        <taxon>Trichocomaceae</taxon>
        <taxon>Talaromyces</taxon>
        <taxon>Talaromyces sect. Talaromyces</taxon>
    </lineage>
</organism>
<dbReference type="GO" id="GO:0006152">
    <property type="term" value="P:purine nucleoside catabolic process"/>
    <property type="evidence" value="ECO:0007669"/>
    <property type="project" value="TreeGrafter"/>
</dbReference>
<dbReference type="EMBL" id="MIKG01000001">
    <property type="protein sequence ID" value="RAO64346.1"/>
    <property type="molecule type" value="Genomic_DNA"/>
</dbReference>
<evidence type="ECO:0000256" key="2">
    <source>
        <dbReference type="ARBA" id="ARBA00022801"/>
    </source>
</evidence>
<evidence type="ECO:0000256" key="1">
    <source>
        <dbReference type="ARBA" id="ARBA00009176"/>
    </source>
</evidence>